<evidence type="ECO:0008006" key="5">
    <source>
        <dbReference type="Google" id="ProtNLM"/>
    </source>
</evidence>
<proteinExistence type="predicted"/>
<reference evidence="3 4" key="1">
    <citation type="journal article" date="2023" name="G3 (Bethesda)">
        <title>A chromosome-length genome assembly and annotation of blackberry (Rubus argutus, cv. 'Hillquist').</title>
        <authorList>
            <person name="Bruna T."/>
            <person name="Aryal R."/>
            <person name="Dudchenko O."/>
            <person name="Sargent D.J."/>
            <person name="Mead D."/>
            <person name="Buti M."/>
            <person name="Cavallini A."/>
            <person name="Hytonen T."/>
            <person name="Andres J."/>
            <person name="Pham M."/>
            <person name="Weisz D."/>
            <person name="Mascagni F."/>
            <person name="Usai G."/>
            <person name="Natali L."/>
            <person name="Bassil N."/>
            <person name="Fernandez G.E."/>
            <person name="Lomsadze A."/>
            <person name="Armour M."/>
            <person name="Olukolu B."/>
            <person name="Poorten T."/>
            <person name="Britton C."/>
            <person name="Davik J."/>
            <person name="Ashrafi H."/>
            <person name="Aiden E.L."/>
            <person name="Borodovsky M."/>
            <person name="Worthington M."/>
        </authorList>
    </citation>
    <scope>NUCLEOTIDE SEQUENCE [LARGE SCALE GENOMIC DNA]</scope>
    <source>
        <strain evidence="3">PI 553951</strain>
    </source>
</reference>
<dbReference type="Pfam" id="PF14392">
    <property type="entry name" value="zf-CCHC_4"/>
    <property type="match status" value="1"/>
</dbReference>
<gene>
    <name evidence="3" type="ORF">M0R45_006158</name>
</gene>
<feature type="domain" description="DUF4283" evidence="1">
    <location>
        <begin position="38"/>
        <end position="108"/>
    </location>
</feature>
<evidence type="ECO:0000259" key="1">
    <source>
        <dbReference type="Pfam" id="PF14111"/>
    </source>
</evidence>
<organism evidence="3 4">
    <name type="scientific">Rubus argutus</name>
    <name type="common">Southern blackberry</name>
    <dbReference type="NCBI Taxonomy" id="59490"/>
    <lineage>
        <taxon>Eukaryota</taxon>
        <taxon>Viridiplantae</taxon>
        <taxon>Streptophyta</taxon>
        <taxon>Embryophyta</taxon>
        <taxon>Tracheophyta</taxon>
        <taxon>Spermatophyta</taxon>
        <taxon>Magnoliopsida</taxon>
        <taxon>eudicotyledons</taxon>
        <taxon>Gunneridae</taxon>
        <taxon>Pentapetalae</taxon>
        <taxon>rosids</taxon>
        <taxon>fabids</taxon>
        <taxon>Rosales</taxon>
        <taxon>Rosaceae</taxon>
        <taxon>Rosoideae</taxon>
        <taxon>Rosoideae incertae sedis</taxon>
        <taxon>Rubus</taxon>
    </lineage>
</organism>
<dbReference type="AlphaFoldDB" id="A0AAW1YQ48"/>
<name>A0AAW1YQ48_RUBAR</name>
<dbReference type="EMBL" id="JBEDUW010000001">
    <property type="protein sequence ID" value="KAK9950683.1"/>
    <property type="molecule type" value="Genomic_DNA"/>
</dbReference>
<dbReference type="Pfam" id="PF14111">
    <property type="entry name" value="DUF4283"/>
    <property type="match status" value="1"/>
</dbReference>
<dbReference type="PANTHER" id="PTHR31286">
    <property type="entry name" value="GLYCINE-RICH CELL WALL STRUCTURAL PROTEIN 1.8-LIKE"/>
    <property type="match status" value="1"/>
</dbReference>
<dbReference type="Proteomes" id="UP001457282">
    <property type="component" value="Unassembled WGS sequence"/>
</dbReference>
<protein>
    <recommendedName>
        <fullName evidence="5">DUF4283 domain-containing protein</fullName>
    </recommendedName>
</protein>
<dbReference type="InterPro" id="IPR025836">
    <property type="entry name" value="Zn_knuckle_CX2CX4HX4C"/>
</dbReference>
<dbReference type="InterPro" id="IPR025558">
    <property type="entry name" value="DUF4283"/>
</dbReference>
<evidence type="ECO:0000259" key="2">
    <source>
        <dbReference type="Pfam" id="PF14392"/>
    </source>
</evidence>
<dbReference type="PANTHER" id="PTHR31286:SF167">
    <property type="entry name" value="OS09G0268800 PROTEIN"/>
    <property type="match status" value="1"/>
</dbReference>
<feature type="domain" description="Zinc knuckle CX2CX4HX4C" evidence="2">
    <location>
        <begin position="175"/>
        <end position="217"/>
    </location>
</feature>
<evidence type="ECO:0000313" key="3">
    <source>
        <dbReference type="EMBL" id="KAK9950683.1"/>
    </source>
</evidence>
<accession>A0AAW1YQ48</accession>
<keyword evidence="4" id="KW-1185">Reference proteome</keyword>
<sequence length="220" mass="24878">MEEIQTSFAKTLTLTAEEAEGISFEEEDDEVNDAFIAMSLVVRVYTDKPVHRQAFADRILELWQPVGEVKVKVLAGGLFLFTFSVSDDKKKVIDFAPWVYDKAFVLLEEPDGNMAPSLMQLKHIDLWVQCHNLPLKKMSMRMGGAIGNKLGKFLEVDCDESGACVGKFMRIKVRLDISKPLWRGFPIDLSSGVKALVEFCYERLFTLCFGCGRIGHKIFK</sequence>
<comment type="caution">
    <text evidence="3">The sequence shown here is derived from an EMBL/GenBank/DDBJ whole genome shotgun (WGS) entry which is preliminary data.</text>
</comment>
<evidence type="ECO:0000313" key="4">
    <source>
        <dbReference type="Proteomes" id="UP001457282"/>
    </source>
</evidence>
<dbReference type="InterPro" id="IPR040256">
    <property type="entry name" value="At4g02000-like"/>
</dbReference>